<evidence type="ECO:0000313" key="3">
    <source>
        <dbReference type="Proteomes" id="UP000065495"/>
    </source>
</evidence>
<dbReference type="EMBL" id="AP012219">
    <property type="protein sequence ID" value="BAO42028.1"/>
    <property type="molecule type" value="Genomic_DNA"/>
</dbReference>
<protein>
    <submittedName>
        <fullName evidence="2">Transcription factor VHR1</fullName>
    </submittedName>
</protein>
<feature type="compositionally biased region" description="Low complexity" evidence="1">
    <location>
        <begin position="325"/>
        <end position="338"/>
    </location>
</feature>
<reference evidence="2 3" key="1">
    <citation type="journal article" date="2015" name="Biotechnol. Biofuels">
        <title>Genetic basis of the highly efficient yeast Kluyveromyces marxianus: complete genome sequence and transcriptome analyses.</title>
        <authorList>
            <person name="Lertwattanasakul N."/>
            <person name="Kosaka T."/>
            <person name="Hosoyama A."/>
            <person name="Suzuki Y."/>
            <person name="Rodrussamee N."/>
            <person name="Matsutani M."/>
            <person name="Murata M."/>
            <person name="Fujimoto N."/>
            <person name="Suprayogi"/>
            <person name="Tsuchikane K."/>
            <person name="Limtong S."/>
            <person name="Fujita N."/>
            <person name="Yamada M."/>
        </authorList>
    </citation>
    <scope>NUCLEOTIDE SEQUENCE [LARGE SCALE GENOMIC DNA]</scope>
    <source>
        <strain evidence="3">DMKU3-1042 / BCC 29191 / NBRC 104275</strain>
    </source>
</reference>
<feature type="compositionally biased region" description="Basic residues" evidence="1">
    <location>
        <begin position="87"/>
        <end position="98"/>
    </location>
</feature>
<dbReference type="KEGG" id="kmx:KLMA_70180"/>
<evidence type="ECO:0000313" key="2">
    <source>
        <dbReference type="EMBL" id="BAO42028.1"/>
    </source>
</evidence>
<feature type="region of interest" description="Disordered" evidence="1">
    <location>
        <begin position="304"/>
        <end position="338"/>
    </location>
</feature>
<dbReference type="Pfam" id="PF04001">
    <property type="entry name" value="Vhr1"/>
    <property type="match status" value="1"/>
</dbReference>
<dbReference type="Proteomes" id="UP000065495">
    <property type="component" value="Chromosome 7"/>
</dbReference>
<sequence>MNKVHKPSGTTHRIREQLNFSDDKKWKQFSSRRLELIDKFNLSERKASEQDENIRQIANILRTEFGYPTTTSSEFEKLVTAAVQSVRRNRKRSTKTRSRRSEMSSATSDEDSLISRTTSPLGSSSQNAPSMVSSLISQVQVQPQFQARTQTPVHAQAQAHAQAQSQIPPPPAPVHIAGSSVRATTPVSSAHHLQAPLLGSGSAPAQTQTQAQAQSHGTVPIIQPKPIRMVYKSNASLHQQVSNSNTFKQNYDEFMKDVIKDLTTGPVNLQKNETESKQHNSLADLALSTHDFSLLNLALSNDKKGENAAGSDGTSVSGSNSTATQASQPASISQNQQNASSQQQSIPFFLREKLMHFIQNSKTLTELTTSLNLHEMNNLLKLGQYVLLSSISFVLEKFFSNLSMNSIDYIHDKLSSPDSLSEMCIKLIGSGTKRNLNQLPLEWRVKLLNFIVGSVVKDFGFDPCVYPLTEIFHDSILKKYPLVCNEGKNQGSNSFKNAVIASLPLKPEMANKDMNKKVVIKFGEKEQRFVFHLLSNGAPTIQEILENSSNLFQINREKFSSLTIYHQNEIVKDDAQLASLLNGFSNQEIVLEIKGHSAVQNSSHESSAMNGLQILSSVSQVAAENSSSSPACLTTLDNIISRISSPISTIKKEDSSISPLLHPPSIPNKHGKNFVNGLPQPVFQPLL</sequence>
<organism evidence="2 3">
    <name type="scientific">Kluyveromyces marxianus (strain DMKU3-1042 / BCC 29191 / NBRC 104275)</name>
    <name type="common">Yeast</name>
    <name type="synonym">Candida kefyr</name>
    <dbReference type="NCBI Taxonomy" id="1003335"/>
    <lineage>
        <taxon>Eukaryota</taxon>
        <taxon>Fungi</taxon>
        <taxon>Dikarya</taxon>
        <taxon>Ascomycota</taxon>
        <taxon>Saccharomycotina</taxon>
        <taxon>Saccharomycetes</taxon>
        <taxon>Saccharomycetales</taxon>
        <taxon>Saccharomycetaceae</taxon>
        <taxon>Kluyveromyces</taxon>
    </lineage>
</organism>
<feature type="region of interest" description="Disordered" evidence="1">
    <location>
        <begin position="146"/>
        <end position="217"/>
    </location>
</feature>
<evidence type="ECO:0000256" key="1">
    <source>
        <dbReference type="SAM" id="MobiDB-lite"/>
    </source>
</evidence>
<feature type="compositionally biased region" description="Polar residues" evidence="1">
    <location>
        <begin position="312"/>
        <end position="324"/>
    </location>
</feature>
<gene>
    <name evidence="2" type="primary">VHR1</name>
    <name evidence="2" type="ORF">KLMA_70180</name>
</gene>
<dbReference type="InterPro" id="IPR007147">
    <property type="entry name" value="TF_Vhr"/>
</dbReference>
<proteinExistence type="predicted"/>
<feature type="compositionally biased region" description="Low complexity" evidence="1">
    <location>
        <begin position="205"/>
        <end position="214"/>
    </location>
</feature>
<dbReference type="GeneID" id="34717937"/>
<name>W0TG30_KLUMD</name>
<dbReference type="RefSeq" id="XP_022677793.1">
    <property type="nucleotide sequence ID" value="XM_022821431.1"/>
</dbReference>
<dbReference type="OrthoDB" id="4089008at2759"/>
<dbReference type="AlphaFoldDB" id="W0TG30"/>
<feature type="compositionally biased region" description="Low complexity" evidence="1">
    <location>
        <begin position="149"/>
        <end position="166"/>
    </location>
</feature>
<feature type="region of interest" description="Disordered" evidence="1">
    <location>
        <begin position="84"/>
        <end position="130"/>
    </location>
</feature>
<feature type="compositionally biased region" description="Polar residues" evidence="1">
    <location>
        <begin position="114"/>
        <end position="130"/>
    </location>
</feature>
<accession>W0TG30</accession>
<dbReference type="VEuPathDB" id="FungiDB:KLMA_70180"/>